<protein>
    <submittedName>
        <fullName evidence="1">Uncharacterized protein</fullName>
    </submittedName>
</protein>
<dbReference type="AlphaFoldDB" id="A0A1A8XGA5"/>
<keyword evidence="2" id="KW-1185">Reference proteome</keyword>
<dbReference type="EMBL" id="FLQX01000035">
    <property type="protein sequence ID" value="SBT04205.1"/>
    <property type="molecule type" value="Genomic_DNA"/>
</dbReference>
<accession>A0A1A8XGA5</accession>
<name>A0A1A8XGA5_9PROT</name>
<dbReference type="STRING" id="1860102.ACCAA_130142"/>
<reference evidence="1 2" key="1">
    <citation type="submission" date="2016-06" db="EMBL/GenBank/DDBJ databases">
        <authorList>
            <person name="Kjaerup R.B."/>
            <person name="Dalgaard T.S."/>
            <person name="Juul-Madsen H.R."/>
        </authorList>
    </citation>
    <scope>NUCLEOTIDE SEQUENCE [LARGE SCALE GENOMIC DNA]</scope>
    <source>
        <strain evidence="1">3</strain>
    </source>
</reference>
<gene>
    <name evidence="1" type="ORF">ACCAA_130142</name>
</gene>
<dbReference type="Proteomes" id="UP000199169">
    <property type="component" value="Unassembled WGS sequence"/>
</dbReference>
<sequence length="59" mass="6510">MLPNRSSPTLWGVKGWQYGQMCAGAPTAWRFVAMLPMARGGKLVQRAFNRLNSPSGEKT</sequence>
<proteinExistence type="predicted"/>
<evidence type="ECO:0000313" key="2">
    <source>
        <dbReference type="Proteomes" id="UP000199169"/>
    </source>
</evidence>
<evidence type="ECO:0000313" key="1">
    <source>
        <dbReference type="EMBL" id="SBT04205.1"/>
    </source>
</evidence>
<organism evidence="1 2">
    <name type="scientific">Candidatus Accumulibacter aalborgensis</name>
    <dbReference type="NCBI Taxonomy" id="1860102"/>
    <lineage>
        <taxon>Bacteria</taxon>
        <taxon>Pseudomonadati</taxon>
        <taxon>Pseudomonadota</taxon>
        <taxon>Betaproteobacteria</taxon>
        <taxon>Candidatus Accumulibacter</taxon>
    </lineage>
</organism>